<keyword evidence="5" id="KW-1185">Reference proteome</keyword>
<evidence type="ECO:0000256" key="3">
    <source>
        <dbReference type="SAM" id="Phobius"/>
    </source>
</evidence>
<evidence type="ECO:0000313" key="5">
    <source>
        <dbReference type="Proteomes" id="UP000647491"/>
    </source>
</evidence>
<keyword evidence="1 3" id="KW-0812">Transmembrane</keyword>
<dbReference type="RefSeq" id="WP_262427763.1">
    <property type="nucleotide sequence ID" value="NZ_JACRTJ010000022.1"/>
</dbReference>
<dbReference type="PANTHER" id="PTHR37815">
    <property type="entry name" value="UPF0397 PROTEIN BC_2624-RELATED"/>
    <property type="match status" value="1"/>
</dbReference>
<gene>
    <name evidence="4" type="ORF">H8708_10045</name>
</gene>
<organism evidence="4 5">
    <name type="scientific">Enterocloster hominis</name>
    <name type="common">ex Liu et al. 2021</name>
    <dbReference type="NCBI Taxonomy" id="2763663"/>
    <lineage>
        <taxon>Bacteria</taxon>
        <taxon>Bacillati</taxon>
        <taxon>Bacillota</taxon>
        <taxon>Clostridia</taxon>
        <taxon>Lachnospirales</taxon>
        <taxon>Lachnospiraceae</taxon>
        <taxon>Enterocloster</taxon>
    </lineage>
</organism>
<sequence length="181" mass="19186">MQKIHSSGPARACDPTLDMAITGLMAALVFTGTYFFKIPTAFGYTHLGDCMIILTVCLFGTRRGMLAGAIGAGLSDFIAGYAAWVLPTIVLKGGWALIMGLIMYRLLPHFKYSWLAGAVTGGIFHVIGYTLVKIPLYGGGVAMAECFTLVAQTAAGIVLGGVAYTVLSRSPAIRSLRVKFL</sequence>
<feature type="transmembrane region" description="Helical" evidence="3">
    <location>
        <begin position="149"/>
        <end position="167"/>
    </location>
</feature>
<evidence type="ECO:0000256" key="1">
    <source>
        <dbReference type="ARBA" id="ARBA00022692"/>
    </source>
</evidence>
<dbReference type="Pfam" id="PF07155">
    <property type="entry name" value="ECF-ribofla_trS"/>
    <property type="match status" value="1"/>
</dbReference>
<dbReference type="Gene3D" id="1.10.1760.20">
    <property type="match status" value="1"/>
</dbReference>
<feature type="transmembrane region" description="Helical" evidence="3">
    <location>
        <begin position="114"/>
        <end position="137"/>
    </location>
</feature>
<keyword evidence="3" id="KW-0472">Membrane</keyword>
<keyword evidence="2 3" id="KW-1133">Transmembrane helix</keyword>
<dbReference type="EMBL" id="JACRTJ010000022">
    <property type="protein sequence ID" value="MBC8599559.1"/>
    <property type="molecule type" value="Genomic_DNA"/>
</dbReference>
<protein>
    <submittedName>
        <fullName evidence="4">ECF transporter S component</fullName>
    </submittedName>
</protein>
<evidence type="ECO:0000256" key="2">
    <source>
        <dbReference type="ARBA" id="ARBA00022989"/>
    </source>
</evidence>
<dbReference type="Proteomes" id="UP000647491">
    <property type="component" value="Unassembled WGS sequence"/>
</dbReference>
<dbReference type="PANTHER" id="PTHR37815:SF3">
    <property type="entry name" value="UPF0397 PROTEIN SPR0429"/>
    <property type="match status" value="1"/>
</dbReference>
<feature type="transmembrane region" description="Helical" evidence="3">
    <location>
        <begin position="89"/>
        <end position="107"/>
    </location>
</feature>
<proteinExistence type="predicted"/>
<name>A0ABR7NUI5_9FIRM</name>
<evidence type="ECO:0000313" key="4">
    <source>
        <dbReference type="EMBL" id="MBC8599559.1"/>
    </source>
</evidence>
<dbReference type="InterPro" id="IPR009825">
    <property type="entry name" value="ECF_substrate-spec-like"/>
</dbReference>
<reference evidence="4 5" key="1">
    <citation type="submission" date="2020-08" db="EMBL/GenBank/DDBJ databases">
        <title>Genome public.</title>
        <authorList>
            <person name="Liu C."/>
            <person name="Sun Q."/>
        </authorList>
    </citation>
    <scope>NUCLEOTIDE SEQUENCE [LARGE SCALE GENOMIC DNA]</scope>
    <source>
        <strain evidence="4 5">BX10</strain>
    </source>
</reference>
<feature type="transmembrane region" description="Helical" evidence="3">
    <location>
        <begin position="12"/>
        <end position="35"/>
    </location>
</feature>
<comment type="caution">
    <text evidence="4">The sequence shown here is derived from an EMBL/GenBank/DDBJ whole genome shotgun (WGS) entry which is preliminary data.</text>
</comment>
<accession>A0ABR7NUI5</accession>